<accession>A0A0L0HKT3</accession>
<dbReference type="OMA" id="CEDRLAY"/>
<gene>
    <name evidence="7" type="ORF">SPPG_03506</name>
</gene>
<evidence type="ECO:0000256" key="1">
    <source>
        <dbReference type="ARBA" id="ARBA00004123"/>
    </source>
</evidence>
<feature type="region of interest" description="Disordered" evidence="6">
    <location>
        <begin position="100"/>
        <end position="285"/>
    </location>
</feature>
<dbReference type="GO" id="GO:0003713">
    <property type="term" value="F:transcription coactivator activity"/>
    <property type="evidence" value="ECO:0007669"/>
    <property type="project" value="TreeGrafter"/>
</dbReference>
<dbReference type="InterPro" id="IPR019340">
    <property type="entry name" value="Histone_AcTrfase_su3"/>
</dbReference>
<evidence type="ECO:0000256" key="4">
    <source>
        <dbReference type="ARBA" id="ARBA00023163"/>
    </source>
</evidence>
<keyword evidence="4" id="KW-0804">Transcription</keyword>
<protein>
    <recommendedName>
        <fullName evidence="9">Histone acetyltransferases subunit 3</fullName>
    </recommendedName>
</protein>
<dbReference type="VEuPathDB" id="FungiDB:SPPG_03506"/>
<comment type="similarity">
    <text evidence="2">Belongs to the NGG1 family.</text>
</comment>
<dbReference type="GeneID" id="27687017"/>
<reference evidence="7 8" key="1">
    <citation type="submission" date="2009-08" db="EMBL/GenBank/DDBJ databases">
        <title>The Genome Sequence of Spizellomyces punctatus strain DAOM BR117.</title>
        <authorList>
            <consortium name="The Broad Institute Genome Sequencing Platform"/>
            <person name="Russ C."/>
            <person name="Cuomo C."/>
            <person name="Shea T."/>
            <person name="Young S.K."/>
            <person name="Zeng Q."/>
            <person name="Koehrsen M."/>
            <person name="Haas B."/>
            <person name="Borodovsky M."/>
            <person name="Guigo R."/>
            <person name="Alvarado L."/>
            <person name="Berlin A."/>
            <person name="Bochicchio J."/>
            <person name="Borenstein D."/>
            <person name="Chapman S."/>
            <person name="Chen Z."/>
            <person name="Engels R."/>
            <person name="Freedman E."/>
            <person name="Gellesch M."/>
            <person name="Goldberg J."/>
            <person name="Griggs A."/>
            <person name="Gujja S."/>
            <person name="Heiman D."/>
            <person name="Hepburn T."/>
            <person name="Howarth C."/>
            <person name="Jen D."/>
            <person name="Larson L."/>
            <person name="Lewis B."/>
            <person name="Mehta T."/>
            <person name="Park D."/>
            <person name="Pearson M."/>
            <person name="Roberts A."/>
            <person name="Saif S."/>
            <person name="Shenoy N."/>
            <person name="Sisk P."/>
            <person name="Stolte C."/>
            <person name="Sykes S."/>
            <person name="Thomson T."/>
            <person name="Walk T."/>
            <person name="White J."/>
            <person name="Yandava C."/>
            <person name="Burger G."/>
            <person name="Gray M.W."/>
            <person name="Holland P.W.H."/>
            <person name="King N."/>
            <person name="Lang F.B.F."/>
            <person name="Roger A.J."/>
            <person name="Ruiz-Trillo I."/>
            <person name="Lander E."/>
            <person name="Nusbaum C."/>
        </authorList>
    </citation>
    <scope>NUCLEOTIDE SEQUENCE [LARGE SCALE GENOMIC DNA]</scope>
    <source>
        <strain evidence="7 8">DAOM BR117</strain>
    </source>
</reference>
<organism evidence="7 8">
    <name type="scientific">Spizellomyces punctatus (strain DAOM BR117)</name>
    <dbReference type="NCBI Taxonomy" id="645134"/>
    <lineage>
        <taxon>Eukaryota</taxon>
        <taxon>Fungi</taxon>
        <taxon>Fungi incertae sedis</taxon>
        <taxon>Chytridiomycota</taxon>
        <taxon>Chytridiomycota incertae sedis</taxon>
        <taxon>Chytridiomycetes</taxon>
        <taxon>Spizellomycetales</taxon>
        <taxon>Spizellomycetaceae</taxon>
        <taxon>Spizellomyces</taxon>
    </lineage>
</organism>
<dbReference type="EMBL" id="KQ257454">
    <property type="protein sequence ID" value="KND01712.1"/>
    <property type="molecule type" value="Genomic_DNA"/>
</dbReference>
<dbReference type="GO" id="GO:0000124">
    <property type="term" value="C:SAGA complex"/>
    <property type="evidence" value="ECO:0007669"/>
    <property type="project" value="TreeGrafter"/>
</dbReference>
<comment type="subcellular location">
    <subcellularLocation>
        <location evidence="1">Nucleus</location>
    </subcellularLocation>
</comment>
<evidence type="ECO:0000313" key="8">
    <source>
        <dbReference type="Proteomes" id="UP000053201"/>
    </source>
</evidence>
<keyword evidence="5" id="KW-0539">Nucleus</keyword>
<dbReference type="OrthoDB" id="1232at2759"/>
<proteinExistence type="inferred from homology"/>
<dbReference type="STRING" id="645134.A0A0L0HKT3"/>
<evidence type="ECO:0000256" key="6">
    <source>
        <dbReference type="SAM" id="MobiDB-lite"/>
    </source>
</evidence>
<dbReference type="RefSeq" id="XP_016609751.1">
    <property type="nucleotide sequence ID" value="XM_016751769.1"/>
</dbReference>
<dbReference type="GO" id="GO:0006357">
    <property type="term" value="P:regulation of transcription by RNA polymerase II"/>
    <property type="evidence" value="ECO:0007669"/>
    <property type="project" value="TreeGrafter"/>
</dbReference>
<dbReference type="Pfam" id="PF10198">
    <property type="entry name" value="Ada3"/>
    <property type="match status" value="1"/>
</dbReference>
<evidence type="ECO:0000256" key="5">
    <source>
        <dbReference type="ARBA" id="ARBA00023242"/>
    </source>
</evidence>
<evidence type="ECO:0008006" key="9">
    <source>
        <dbReference type="Google" id="ProtNLM"/>
    </source>
</evidence>
<dbReference type="PANTHER" id="PTHR13556:SF2">
    <property type="entry name" value="TRANSCRIPTIONAL ADAPTER 3"/>
    <property type="match status" value="1"/>
</dbReference>
<dbReference type="GO" id="GO:0005634">
    <property type="term" value="C:nucleus"/>
    <property type="evidence" value="ECO:0007669"/>
    <property type="project" value="UniProtKB-SubCell"/>
</dbReference>
<dbReference type="AlphaFoldDB" id="A0A0L0HKT3"/>
<feature type="compositionally biased region" description="Basic and acidic residues" evidence="6">
    <location>
        <begin position="107"/>
        <end position="149"/>
    </location>
</feature>
<feature type="compositionally biased region" description="Basic and acidic residues" evidence="6">
    <location>
        <begin position="271"/>
        <end position="285"/>
    </location>
</feature>
<evidence type="ECO:0000256" key="3">
    <source>
        <dbReference type="ARBA" id="ARBA00023015"/>
    </source>
</evidence>
<evidence type="ECO:0000256" key="2">
    <source>
        <dbReference type="ARBA" id="ARBA00005330"/>
    </source>
</evidence>
<keyword evidence="8" id="KW-1185">Reference proteome</keyword>
<sequence length="582" mass="65745">MSSKPKAPPLDYNKLPELSLDAAPTLKRYLDYLTNAINLKSSGAPPAEIFQPFTPSQLPALPSSVELQRLKQELEGFDQATKSRQDHVARNMQALERWVPAKSLSNEADKGKEGIRIKDGKAMEKRKELSKEKKIKLSGDESSRDEARVTLKLKIAPQSGARNEKSDDGITPLDSPISVSADTNKKRKREMDHDDVSDTDRDKRSSTSSNSTLKAGAVRVGLGIEQTPIAPGKPPNHRSVVPKAKPRTSKKSGAQKNNKLKKRSSMVDSEDLGRQTPEIDDRMDGVTDIPVEGDYTKAKPIQNQIPIQTFWGFVDQFYRPLTEEDLKYLDAQGDEVTPYIVPGLGRPYKEQWADEEAKFMSQLDAELSAASYSAPLGQEYNEINGAVHCGDVYFKPLSERIIASLLENRITSYIPPNSPMGACDYDKISFRTNGDMMDLEQRMRNELRFIGLIDDDEEGAGNDEEDEISKDLRRLQAQLREQAAINRSRKQQLKEVAQKWMAWQEYNGVLEDINKNIEQAYTKRFRTPAKSKGKKKILKGEYRPMTEDVMHYLANRQKIIDEVGAFFPPEQYKIPETSIYSR</sequence>
<evidence type="ECO:0000313" key="7">
    <source>
        <dbReference type="EMBL" id="KND01712.1"/>
    </source>
</evidence>
<keyword evidence="3" id="KW-0805">Transcription regulation</keyword>
<dbReference type="eggNOG" id="KOG4191">
    <property type="taxonomic scope" value="Eukaryota"/>
</dbReference>
<dbReference type="InParanoid" id="A0A0L0HKT3"/>
<dbReference type="PANTHER" id="PTHR13556">
    <property type="entry name" value="TRANSCRIPTIONAL ADAPTER 3-RELATED"/>
    <property type="match status" value="1"/>
</dbReference>
<feature type="compositionally biased region" description="Basic and acidic residues" evidence="6">
    <location>
        <begin position="189"/>
        <end position="205"/>
    </location>
</feature>
<dbReference type="Proteomes" id="UP000053201">
    <property type="component" value="Unassembled WGS sequence"/>
</dbReference>
<name>A0A0L0HKT3_SPIPD</name>